<protein>
    <recommendedName>
        <fullName evidence="6">WAT1-related protein</fullName>
    </recommendedName>
</protein>
<dbReference type="EMBL" id="OZ075118">
    <property type="protein sequence ID" value="CAL5088260.1"/>
    <property type="molecule type" value="Genomic_DNA"/>
</dbReference>
<dbReference type="InterPro" id="IPR030184">
    <property type="entry name" value="WAT1-related"/>
</dbReference>
<evidence type="ECO:0000313" key="9">
    <source>
        <dbReference type="Proteomes" id="UP001497457"/>
    </source>
</evidence>
<dbReference type="InterPro" id="IPR000620">
    <property type="entry name" value="EamA_dom"/>
</dbReference>
<evidence type="ECO:0000259" key="7">
    <source>
        <dbReference type="Pfam" id="PF00892"/>
    </source>
</evidence>
<evidence type="ECO:0000256" key="5">
    <source>
        <dbReference type="ARBA" id="ARBA00023136"/>
    </source>
</evidence>
<feature type="transmembrane region" description="Helical" evidence="6">
    <location>
        <begin position="220"/>
        <end position="243"/>
    </location>
</feature>
<comment type="similarity">
    <text evidence="2 6">Belongs to the drug/metabolite transporter (DMT) superfamily. Plant drug/metabolite exporter (P-DME) (TC 2.A.7.4) family.</text>
</comment>
<organism evidence="8 9">
    <name type="scientific">Urochloa decumbens</name>
    <dbReference type="NCBI Taxonomy" id="240449"/>
    <lineage>
        <taxon>Eukaryota</taxon>
        <taxon>Viridiplantae</taxon>
        <taxon>Streptophyta</taxon>
        <taxon>Embryophyta</taxon>
        <taxon>Tracheophyta</taxon>
        <taxon>Spermatophyta</taxon>
        <taxon>Magnoliopsida</taxon>
        <taxon>Liliopsida</taxon>
        <taxon>Poales</taxon>
        <taxon>Poaceae</taxon>
        <taxon>PACMAD clade</taxon>
        <taxon>Panicoideae</taxon>
        <taxon>Panicodae</taxon>
        <taxon>Paniceae</taxon>
        <taxon>Melinidinae</taxon>
        <taxon>Urochloa</taxon>
    </lineage>
</organism>
<feature type="transmembrane region" description="Helical" evidence="6">
    <location>
        <begin position="144"/>
        <end position="164"/>
    </location>
</feature>
<sequence length="379" mass="40900">MAVISSDDICAAVERYKPCAAMVAVQCLFAVSTLWVKVAMGHGMNPVVFVIYRQAVATIFLAPITIVANRRTRSKEMQLGFTGFSMVFVGSLLGVTGCLNLFYEGLHLGSSSMATAMTNLIPAITFLMAAAVGQERVNIREVSIIAKIFGTTICVGGAITIAFFKGPKLLNQSEDDSFMLLYSSSSRWVVGVLLLAASSACWSLWLIMQGPICKSYMSPLTLTTWTSFLSTLQSALLACFVLPDWSAWKINSLSELSCYIFVGISGSAVNFSVQSWCISVRGPLYTAMFMPLSTVITTVLAAIFLREELHVGSILGAVGIILGLYVVLWGKAGDARNGTVQVKREDFLEAVANMDSQLDIENTMSTPFLAGMSDAQRAN</sequence>
<dbReference type="SUPFAM" id="SSF103481">
    <property type="entry name" value="Multidrug resistance efflux transporter EmrE"/>
    <property type="match status" value="2"/>
</dbReference>
<accession>A0ABC9G711</accession>
<feature type="transmembrane region" description="Helical" evidence="6">
    <location>
        <begin position="311"/>
        <end position="329"/>
    </location>
</feature>
<feature type="domain" description="EamA" evidence="7">
    <location>
        <begin position="191"/>
        <end position="328"/>
    </location>
</feature>
<reference evidence="8" key="1">
    <citation type="submission" date="2024-10" db="EMBL/GenBank/DDBJ databases">
        <authorList>
            <person name="Ryan C."/>
        </authorList>
    </citation>
    <scope>NUCLEOTIDE SEQUENCE [LARGE SCALE GENOMIC DNA]</scope>
</reference>
<dbReference type="Pfam" id="PF00892">
    <property type="entry name" value="EamA"/>
    <property type="match status" value="2"/>
</dbReference>
<feature type="domain" description="EamA" evidence="7">
    <location>
        <begin position="22"/>
        <end position="154"/>
    </location>
</feature>
<dbReference type="PANTHER" id="PTHR31218">
    <property type="entry name" value="WAT1-RELATED PROTEIN"/>
    <property type="match status" value="1"/>
</dbReference>
<dbReference type="GO" id="GO:0016020">
    <property type="term" value="C:membrane"/>
    <property type="evidence" value="ECO:0007669"/>
    <property type="project" value="UniProtKB-SubCell"/>
</dbReference>
<keyword evidence="3 6" id="KW-0812">Transmembrane</keyword>
<proteinExistence type="inferred from homology"/>
<feature type="transmembrane region" description="Helical" evidence="6">
    <location>
        <begin position="79"/>
        <end position="102"/>
    </location>
</feature>
<keyword evidence="9" id="KW-1185">Reference proteome</keyword>
<feature type="transmembrane region" description="Helical" evidence="6">
    <location>
        <begin position="46"/>
        <end position="67"/>
    </location>
</feature>
<gene>
    <name evidence="8" type="ORF">URODEC1_LOCUS112708</name>
</gene>
<name>A0ABC9G711_9POAL</name>
<feature type="transmembrane region" description="Helical" evidence="6">
    <location>
        <begin position="284"/>
        <end position="305"/>
    </location>
</feature>
<comment type="subcellular location">
    <subcellularLocation>
        <location evidence="1 6">Membrane</location>
        <topology evidence="1 6">Multi-pass membrane protein</topology>
    </subcellularLocation>
</comment>
<evidence type="ECO:0000313" key="8">
    <source>
        <dbReference type="EMBL" id="CAL5088260.1"/>
    </source>
</evidence>
<feature type="transmembrane region" description="Helical" evidence="6">
    <location>
        <begin position="114"/>
        <end position="132"/>
    </location>
</feature>
<evidence type="ECO:0000256" key="4">
    <source>
        <dbReference type="ARBA" id="ARBA00022989"/>
    </source>
</evidence>
<dbReference type="AlphaFoldDB" id="A0ABC9G711"/>
<evidence type="ECO:0000256" key="1">
    <source>
        <dbReference type="ARBA" id="ARBA00004141"/>
    </source>
</evidence>
<feature type="transmembrane region" description="Helical" evidence="6">
    <location>
        <begin position="259"/>
        <end position="277"/>
    </location>
</feature>
<evidence type="ECO:0000256" key="2">
    <source>
        <dbReference type="ARBA" id="ARBA00007635"/>
    </source>
</evidence>
<feature type="transmembrane region" description="Helical" evidence="6">
    <location>
        <begin position="20"/>
        <end position="40"/>
    </location>
</feature>
<feature type="transmembrane region" description="Helical" evidence="6">
    <location>
        <begin position="188"/>
        <end position="208"/>
    </location>
</feature>
<dbReference type="InterPro" id="IPR037185">
    <property type="entry name" value="EmrE-like"/>
</dbReference>
<keyword evidence="4 6" id="KW-1133">Transmembrane helix</keyword>
<evidence type="ECO:0000256" key="6">
    <source>
        <dbReference type="RuleBase" id="RU363077"/>
    </source>
</evidence>
<keyword evidence="5 6" id="KW-0472">Membrane</keyword>
<dbReference type="Proteomes" id="UP001497457">
    <property type="component" value="Chromosome 8b"/>
</dbReference>
<evidence type="ECO:0000256" key="3">
    <source>
        <dbReference type="ARBA" id="ARBA00022692"/>
    </source>
</evidence>